<proteinExistence type="predicted"/>
<evidence type="ECO:0000313" key="1">
    <source>
        <dbReference type="EMBL" id="GBP59737.1"/>
    </source>
</evidence>
<dbReference type="AlphaFoldDB" id="A0A4C1XBP8"/>
<dbReference type="Proteomes" id="UP000299102">
    <property type="component" value="Unassembled WGS sequence"/>
</dbReference>
<evidence type="ECO:0000313" key="2">
    <source>
        <dbReference type="Proteomes" id="UP000299102"/>
    </source>
</evidence>
<sequence length="150" mass="16632">MGRRKNPLWAVHAPGHTGVSDSHRLKNLRNNLYCSGESLKLESYKAMTPTSVRGHFGMEMPSARDCPMGVFTRHLGIGSHVKLQYGLQLPKSDTGRRWERTGLVTFHGRDGWGNPYSYSIAILLTSISFSTSTVRSSGGSNRTLRGLLQK</sequence>
<organism evidence="1 2">
    <name type="scientific">Eumeta variegata</name>
    <name type="common">Bagworm moth</name>
    <name type="synonym">Eumeta japonica</name>
    <dbReference type="NCBI Taxonomy" id="151549"/>
    <lineage>
        <taxon>Eukaryota</taxon>
        <taxon>Metazoa</taxon>
        <taxon>Ecdysozoa</taxon>
        <taxon>Arthropoda</taxon>
        <taxon>Hexapoda</taxon>
        <taxon>Insecta</taxon>
        <taxon>Pterygota</taxon>
        <taxon>Neoptera</taxon>
        <taxon>Endopterygota</taxon>
        <taxon>Lepidoptera</taxon>
        <taxon>Glossata</taxon>
        <taxon>Ditrysia</taxon>
        <taxon>Tineoidea</taxon>
        <taxon>Psychidae</taxon>
        <taxon>Oiketicinae</taxon>
        <taxon>Eumeta</taxon>
    </lineage>
</organism>
<comment type="caution">
    <text evidence="1">The sequence shown here is derived from an EMBL/GenBank/DDBJ whole genome shotgun (WGS) entry which is preliminary data.</text>
</comment>
<name>A0A4C1XBP8_EUMVA</name>
<dbReference type="EMBL" id="BGZK01000769">
    <property type="protein sequence ID" value="GBP59737.1"/>
    <property type="molecule type" value="Genomic_DNA"/>
</dbReference>
<protein>
    <submittedName>
        <fullName evidence="1">Uncharacterized protein</fullName>
    </submittedName>
</protein>
<accession>A0A4C1XBP8</accession>
<keyword evidence="2" id="KW-1185">Reference proteome</keyword>
<reference evidence="1 2" key="1">
    <citation type="journal article" date="2019" name="Commun. Biol.">
        <title>The bagworm genome reveals a unique fibroin gene that provides high tensile strength.</title>
        <authorList>
            <person name="Kono N."/>
            <person name="Nakamura H."/>
            <person name="Ohtoshi R."/>
            <person name="Tomita M."/>
            <person name="Numata K."/>
            <person name="Arakawa K."/>
        </authorList>
    </citation>
    <scope>NUCLEOTIDE SEQUENCE [LARGE SCALE GENOMIC DNA]</scope>
</reference>
<gene>
    <name evidence="1" type="ORF">EVAR_36522_1</name>
</gene>